<feature type="transmembrane region" description="Helical" evidence="7">
    <location>
        <begin position="106"/>
        <end position="133"/>
    </location>
</feature>
<gene>
    <name evidence="9" type="ORF">GGR16_004582</name>
</gene>
<accession>A0A840C119</accession>
<feature type="transmembrane region" description="Helical" evidence="7">
    <location>
        <begin position="23"/>
        <end position="46"/>
    </location>
</feature>
<keyword evidence="2 7" id="KW-0813">Transport</keyword>
<dbReference type="GO" id="GO:0022857">
    <property type="term" value="F:transmembrane transporter activity"/>
    <property type="evidence" value="ECO:0007669"/>
    <property type="project" value="UniProtKB-UniRule"/>
</dbReference>
<keyword evidence="5 7" id="KW-1133">Transmembrane helix</keyword>
<dbReference type="AlphaFoldDB" id="A0A840C119"/>
<comment type="subunit">
    <text evidence="7">The complex comprises the extracytoplasmic solute receptor protein and the two transmembrane proteins.</text>
</comment>
<keyword evidence="10" id="KW-1185">Reference proteome</keyword>
<reference evidence="9 10" key="1">
    <citation type="submission" date="2020-08" db="EMBL/GenBank/DDBJ databases">
        <title>Genomic Encyclopedia of Type Strains, Phase IV (KMG-IV): sequencing the most valuable type-strain genomes for metagenomic binning, comparative biology and taxonomic classification.</title>
        <authorList>
            <person name="Goeker M."/>
        </authorList>
    </citation>
    <scope>NUCLEOTIDE SEQUENCE [LARGE SCALE GENOMIC DNA]</scope>
    <source>
        <strain evidence="9 10">DSM 103737</strain>
    </source>
</reference>
<evidence type="ECO:0000256" key="3">
    <source>
        <dbReference type="ARBA" id="ARBA00022475"/>
    </source>
</evidence>
<evidence type="ECO:0000313" key="10">
    <source>
        <dbReference type="Proteomes" id="UP000577362"/>
    </source>
</evidence>
<dbReference type="EMBL" id="JACIEN010000007">
    <property type="protein sequence ID" value="MBB4019531.1"/>
    <property type="molecule type" value="Genomic_DNA"/>
</dbReference>
<evidence type="ECO:0000313" key="9">
    <source>
        <dbReference type="EMBL" id="MBB4019531.1"/>
    </source>
</evidence>
<evidence type="ECO:0000256" key="1">
    <source>
        <dbReference type="ARBA" id="ARBA00004651"/>
    </source>
</evidence>
<evidence type="ECO:0000256" key="6">
    <source>
        <dbReference type="ARBA" id="ARBA00023136"/>
    </source>
</evidence>
<dbReference type="Proteomes" id="UP000577362">
    <property type="component" value="Unassembled WGS sequence"/>
</dbReference>
<comment type="caution">
    <text evidence="9">The sequence shown here is derived from an EMBL/GenBank/DDBJ whole genome shotgun (WGS) entry which is preliminary data.</text>
</comment>
<evidence type="ECO:0000256" key="7">
    <source>
        <dbReference type="RuleBase" id="RU369079"/>
    </source>
</evidence>
<dbReference type="GO" id="GO:0005886">
    <property type="term" value="C:plasma membrane"/>
    <property type="evidence" value="ECO:0007669"/>
    <property type="project" value="UniProtKB-SubCell"/>
</dbReference>
<name>A0A840C119_9HYPH</name>
<dbReference type="Pfam" id="PF04290">
    <property type="entry name" value="DctQ"/>
    <property type="match status" value="1"/>
</dbReference>
<evidence type="ECO:0000256" key="4">
    <source>
        <dbReference type="ARBA" id="ARBA00022692"/>
    </source>
</evidence>
<protein>
    <recommendedName>
        <fullName evidence="7">TRAP transporter small permease protein</fullName>
    </recommendedName>
</protein>
<feature type="transmembrane region" description="Helical" evidence="7">
    <location>
        <begin position="153"/>
        <end position="175"/>
    </location>
</feature>
<evidence type="ECO:0000256" key="2">
    <source>
        <dbReference type="ARBA" id="ARBA00022448"/>
    </source>
</evidence>
<keyword evidence="4 7" id="KW-0812">Transmembrane</keyword>
<comment type="subcellular location">
    <subcellularLocation>
        <location evidence="7">Cell inner membrane</location>
        <topology evidence="7">Multi-pass membrane protein</topology>
    </subcellularLocation>
    <subcellularLocation>
        <location evidence="1">Cell membrane</location>
        <topology evidence="1">Multi-pass membrane protein</topology>
    </subcellularLocation>
</comment>
<keyword evidence="7" id="KW-0997">Cell inner membrane</keyword>
<comment type="similarity">
    <text evidence="7">Belongs to the TRAP transporter small permease family.</text>
</comment>
<feature type="transmembrane region" description="Helical" evidence="7">
    <location>
        <begin position="66"/>
        <end position="85"/>
    </location>
</feature>
<keyword evidence="3" id="KW-1003">Cell membrane</keyword>
<evidence type="ECO:0000259" key="8">
    <source>
        <dbReference type="Pfam" id="PF04290"/>
    </source>
</evidence>
<organism evidence="9 10">
    <name type="scientific">Chelatococcus caeni</name>
    <dbReference type="NCBI Taxonomy" id="1348468"/>
    <lineage>
        <taxon>Bacteria</taxon>
        <taxon>Pseudomonadati</taxon>
        <taxon>Pseudomonadota</taxon>
        <taxon>Alphaproteobacteria</taxon>
        <taxon>Hyphomicrobiales</taxon>
        <taxon>Chelatococcaceae</taxon>
        <taxon>Chelatococcus</taxon>
    </lineage>
</organism>
<feature type="domain" description="Tripartite ATP-independent periplasmic transporters DctQ component" evidence="8">
    <location>
        <begin position="42"/>
        <end position="178"/>
    </location>
</feature>
<proteinExistence type="inferred from homology"/>
<evidence type="ECO:0000256" key="5">
    <source>
        <dbReference type="ARBA" id="ARBA00022989"/>
    </source>
</evidence>
<keyword evidence="6 7" id="KW-0472">Membrane</keyword>
<comment type="function">
    <text evidence="7">Part of the tripartite ATP-independent periplasmic (TRAP) transport system.</text>
</comment>
<sequence>MKASSSSMSAPASAARPDWLRRCWAFVVDGLAALATCLIGILMVIICADIVFRNVFGASLPLVSEIGALLVVLIVALQLASAIRADRLPQVEVVMLVLSRHAPRAAAALKAAFALTGAAMMGMIAWATAGILAKDVASGDFIGTPGLGTLPTWPFRALIMIGMAVAALAFASAALRHLLDAVTGRIDTHEPG</sequence>
<dbReference type="InterPro" id="IPR055348">
    <property type="entry name" value="DctQ"/>
</dbReference>